<dbReference type="FunFam" id="3.30.160.60:FF:000215">
    <property type="entry name" value="Spalt-like transcription factor 3"/>
    <property type="match status" value="1"/>
</dbReference>
<feature type="domain" description="C2H2-type" evidence="23">
    <location>
        <begin position="378"/>
        <end position="405"/>
    </location>
</feature>
<gene>
    <name evidence="24" type="ORF">DNTS_011924</name>
</gene>
<name>A0A553Q7J4_9TELE</name>
<evidence type="ECO:0000256" key="6">
    <source>
        <dbReference type="ARBA" id="ARBA00022723"/>
    </source>
</evidence>
<evidence type="ECO:0000256" key="20">
    <source>
        <dbReference type="ARBA" id="ARBA00071947"/>
    </source>
</evidence>
<evidence type="ECO:0000256" key="12">
    <source>
        <dbReference type="ARBA" id="ARBA00023125"/>
    </source>
</evidence>
<feature type="compositionally biased region" description="Polar residues" evidence="22">
    <location>
        <begin position="1058"/>
        <end position="1068"/>
    </location>
</feature>
<evidence type="ECO:0000313" key="25">
    <source>
        <dbReference type="Proteomes" id="UP000316079"/>
    </source>
</evidence>
<dbReference type="FunFam" id="3.30.160.60:FF:000341">
    <property type="entry name" value="Spalt-like transcription factor 1"/>
    <property type="match status" value="1"/>
</dbReference>
<feature type="domain" description="C2H2-type" evidence="23">
    <location>
        <begin position="607"/>
        <end position="634"/>
    </location>
</feature>
<feature type="region of interest" description="Disordered" evidence="22">
    <location>
        <begin position="1036"/>
        <end position="1068"/>
    </location>
</feature>
<feature type="domain" description="C2H2-type" evidence="23">
    <location>
        <begin position="406"/>
        <end position="433"/>
    </location>
</feature>
<evidence type="ECO:0000256" key="14">
    <source>
        <dbReference type="ARBA" id="ARBA00023242"/>
    </source>
</evidence>
<accession>A0A553Q7J4</accession>
<feature type="domain" description="C2H2-type" evidence="23">
    <location>
        <begin position="855"/>
        <end position="882"/>
    </location>
</feature>
<comment type="subcellular location">
    <subcellularLocation>
        <location evidence="1">Nucleus</location>
    </subcellularLocation>
</comment>
<feature type="domain" description="C2H2-type" evidence="23">
    <location>
        <begin position="667"/>
        <end position="694"/>
    </location>
</feature>
<feature type="domain" description="C2H2-type" evidence="23">
    <location>
        <begin position="1001"/>
        <end position="1028"/>
    </location>
</feature>
<comment type="function">
    <text evidence="16">Transcriptional repressor involved in organogenesis. Plays an essential role in ureteric bud invasion during kidney development.</text>
</comment>
<keyword evidence="4" id="KW-1017">Isopeptide bond</keyword>
<proteinExistence type="inferred from homology"/>
<dbReference type="FunFam" id="3.30.160.60:FF:000302">
    <property type="entry name" value="Spalt-like transcription factor 1"/>
    <property type="match status" value="1"/>
</dbReference>
<feature type="region of interest" description="Disordered" evidence="22">
    <location>
        <begin position="707"/>
        <end position="747"/>
    </location>
</feature>
<comment type="function">
    <text evidence="17">Required for the establishment of the posterior-most head and the anterior-most tail segments of the embryo. Probably function as a transcriptional regulator. Could repress the transcription of the tsh gene.</text>
</comment>
<reference evidence="24 25" key="1">
    <citation type="journal article" date="2019" name="Sci. Data">
        <title>Hybrid genome assembly and annotation of Danionella translucida.</title>
        <authorList>
            <person name="Kadobianskyi M."/>
            <person name="Schulze L."/>
            <person name="Schuelke M."/>
            <person name="Judkewitz B."/>
        </authorList>
    </citation>
    <scope>NUCLEOTIDE SEQUENCE [LARGE SCALE GENOMIC DNA]</scope>
    <source>
        <strain evidence="24 25">Bolton</strain>
    </source>
</reference>
<protein>
    <recommendedName>
        <fullName evidence="20">Homeotic protein spalt-major</fullName>
    </recommendedName>
    <alternativeName>
        <fullName evidence="19">Sal-like protein 1</fullName>
    </alternativeName>
</protein>
<evidence type="ECO:0000256" key="2">
    <source>
        <dbReference type="ARBA" id="ARBA00022473"/>
    </source>
</evidence>
<keyword evidence="9" id="KW-0862">Zinc</keyword>
<organism evidence="24 25">
    <name type="scientific">Danionella cerebrum</name>
    <dbReference type="NCBI Taxonomy" id="2873325"/>
    <lineage>
        <taxon>Eukaryota</taxon>
        <taxon>Metazoa</taxon>
        <taxon>Chordata</taxon>
        <taxon>Craniata</taxon>
        <taxon>Vertebrata</taxon>
        <taxon>Euteleostomi</taxon>
        <taxon>Actinopterygii</taxon>
        <taxon>Neopterygii</taxon>
        <taxon>Teleostei</taxon>
        <taxon>Ostariophysi</taxon>
        <taxon>Cypriniformes</taxon>
        <taxon>Danionidae</taxon>
        <taxon>Danioninae</taxon>
        <taxon>Danionella</taxon>
    </lineage>
</organism>
<sequence>MSRRKQSNPQCVLIAEHDPTPACDVYVCEQCCAEFSSITDLCEHQNDCSTEHLVLIMSENETLDSPSLDLAMYSPFFSTEEHLDDATINDNEFINGGSLEVRQMVGIQSHDDDNSNSDSSESFGSTVLAQENALHELCKFTAINSNVFIENLENTKVAVAQYLQESVYGKSICINAKDPKRGDSGLNRQLLALQQQQVQQLKLIEDIRDQIILLATQTPSGTNIYDDLSQTSSPIKLRSNLSEQLTAANELAESLAANGKLQNQESQKSEKVTFHTSYKNNSFPSKAECFNDRFPNDNTVGTNTCSTDNLKTPSPGSAEISDKLELHKQNGVNVSTSHLKSIGVIMEDLNALTALSQHRNAKPLYEHKRPSEECVFKHKCRFCAKVFGSDSALQIHLRSHTGERPYKCNICGNRFSTRGNLKVHFQRHKEKYPHVLMNPYPVPEHLDNVPTSTGIPYGMSVPLDKPALNWLDAKPPMGNSHASMLPLSSSAPQLTIKKEVEVECATEPHTPVANQVPERTNGYQEVIGRNSLLQRDIVSQPLHITTVEGASRESIASVNTSLLTEPRSEQSATEFPLARLPNPPSASETSKLERMVENIDRKSNDPNKCGICHRVLSCQSALKMHFRTHTGERPFECRVCGRAFTTKGNLKTHYSIHRSMPPLRIQNSCPICQEKFTHAMVLQQHIHMHMGGQIPNLPQHESMDLEGRNIDKFPNDLKTMQGVQDSKHPDSLPESPSSSLGSSSGSACLNGSETLIKVERESNTIETAFMDGLADRNYLPTQLLPLHRGHDHLQGRISAPNWNQSSTTPTTDRKPTLTELNPSLTSSLLEETPGEIPKDTTTLIFPHERVALKSNMCDICNKTFACQSALDIHYRSHTKERPFICSACNRGFSTKGNLKQHMLTHQLFEPASQILILPPNHFLPSIQPSASPRSSETNGILQKYSNAPSACVVPESPLPILSTPALRRSAKQHFCQTCGKTFSSSSALQIHERTHTGEKPFACNVCGRAFTTKGNLKVHMGTHVWSSSPARRGRKLSVDGPIFRPNSDRFHDEKARNGNASGLWSQNPSLRNALGTRTNEIPVIQNTTFPHLSVSAGHLENLEKLQFNRALPWLERLGGNSATLHITKLVEDNKRTSTD</sequence>
<dbReference type="EMBL" id="SRMA01026256">
    <property type="protein sequence ID" value="TRY85903.1"/>
    <property type="molecule type" value="Genomic_DNA"/>
</dbReference>
<dbReference type="PANTHER" id="PTHR23233:SF51">
    <property type="entry name" value="SAL-LIKE PROTEIN 1"/>
    <property type="match status" value="1"/>
</dbReference>
<dbReference type="SUPFAM" id="SSF57667">
    <property type="entry name" value="beta-beta-alpha zinc fingers"/>
    <property type="match status" value="4"/>
</dbReference>
<keyword evidence="12" id="KW-0238">DNA-binding</keyword>
<evidence type="ECO:0000256" key="3">
    <source>
        <dbReference type="ARBA" id="ARBA00022491"/>
    </source>
</evidence>
<dbReference type="STRING" id="623744.A0A553Q7J4"/>
<feature type="domain" description="C2H2-type" evidence="23">
    <location>
        <begin position="883"/>
        <end position="910"/>
    </location>
</feature>
<keyword evidence="10" id="KW-0832">Ubl conjugation</keyword>
<dbReference type="PANTHER" id="PTHR23233">
    <property type="entry name" value="SAL-LIKE PROTEIN"/>
    <property type="match status" value="1"/>
</dbReference>
<evidence type="ECO:0000256" key="1">
    <source>
        <dbReference type="ARBA" id="ARBA00004123"/>
    </source>
</evidence>
<comment type="subunit">
    <text evidence="18">May associate with NuRD histone deacetylase complex (HDAC). Interacts with components of HDAC complex including HDAC1, HDAC2, RBBP4, RBPP7, MTA1 and MTA2. Interacts with CCNQ. Interacts with NSD2 (via PHD-type zinc fingers 1, 2 and 3).</text>
</comment>
<keyword evidence="6" id="KW-0479">Metal-binding</keyword>
<dbReference type="Gene3D" id="3.30.160.60">
    <property type="entry name" value="Classic Zinc Finger"/>
    <property type="match status" value="8"/>
</dbReference>
<feature type="region of interest" description="Disordered" evidence="22">
    <location>
        <begin position="563"/>
        <end position="590"/>
    </location>
</feature>
<dbReference type="GO" id="GO:0000792">
    <property type="term" value="C:heterochromatin"/>
    <property type="evidence" value="ECO:0007669"/>
    <property type="project" value="UniProtKB-ARBA"/>
</dbReference>
<dbReference type="GO" id="GO:0008270">
    <property type="term" value="F:zinc ion binding"/>
    <property type="evidence" value="ECO:0007669"/>
    <property type="project" value="UniProtKB-KW"/>
</dbReference>
<evidence type="ECO:0000256" key="9">
    <source>
        <dbReference type="ARBA" id="ARBA00022833"/>
    </source>
</evidence>
<evidence type="ECO:0000256" key="21">
    <source>
        <dbReference type="PROSITE-ProRule" id="PRU00042"/>
    </source>
</evidence>
<keyword evidence="11" id="KW-0805">Transcription regulation</keyword>
<dbReference type="PROSITE" id="PS00028">
    <property type="entry name" value="ZINC_FINGER_C2H2_1"/>
    <property type="match status" value="9"/>
</dbReference>
<comment type="caution">
    <text evidence="24">The sequence shown here is derived from an EMBL/GenBank/DDBJ whole genome shotgun (WGS) entry which is preliminary data.</text>
</comment>
<evidence type="ECO:0000256" key="4">
    <source>
        <dbReference type="ARBA" id="ARBA00022499"/>
    </source>
</evidence>
<dbReference type="FunFam" id="3.30.160.60:FF:000079">
    <property type="entry name" value="Spalt-like transcription factor 3"/>
    <property type="match status" value="1"/>
</dbReference>
<evidence type="ECO:0000256" key="8">
    <source>
        <dbReference type="ARBA" id="ARBA00022771"/>
    </source>
</evidence>
<evidence type="ECO:0000256" key="17">
    <source>
        <dbReference type="ARBA" id="ARBA00056983"/>
    </source>
</evidence>
<feature type="compositionally biased region" description="Basic and acidic residues" evidence="22">
    <location>
        <begin position="1046"/>
        <end position="1056"/>
    </location>
</feature>
<dbReference type="GO" id="GO:0000978">
    <property type="term" value="F:RNA polymerase II cis-regulatory region sequence-specific DNA binding"/>
    <property type="evidence" value="ECO:0007669"/>
    <property type="project" value="TreeGrafter"/>
</dbReference>
<keyword evidence="5" id="KW-0597">Phosphoprotein</keyword>
<evidence type="ECO:0000259" key="23">
    <source>
        <dbReference type="PROSITE" id="PS50157"/>
    </source>
</evidence>
<dbReference type="GO" id="GO:0005654">
    <property type="term" value="C:nucleoplasm"/>
    <property type="evidence" value="ECO:0007669"/>
    <property type="project" value="UniProtKB-ARBA"/>
</dbReference>
<dbReference type="Pfam" id="PF00096">
    <property type="entry name" value="zf-C2H2"/>
    <property type="match status" value="5"/>
</dbReference>
<evidence type="ECO:0000256" key="5">
    <source>
        <dbReference type="ARBA" id="ARBA00022553"/>
    </source>
</evidence>
<evidence type="ECO:0000256" key="22">
    <source>
        <dbReference type="SAM" id="MobiDB-lite"/>
    </source>
</evidence>
<evidence type="ECO:0000256" key="19">
    <source>
        <dbReference type="ARBA" id="ARBA00069282"/>
    </source>
</evidence>
<keyword evidence="25" id="KW-1185">Reference proteome</keyword>
<keyword evidence="2" id="KW-0217">Developmental protein</keyword>
<feature type="domain" description="C2H2-type" evidence="23">
    <location>
        <begin position="973"/>
        <end position="1000"/>
    </location>
</feature>
<dbReference type="FunFam" id="3.30.160.60:FF:000130">
    <property type="entry name" value="Spalt-like transcription factor 4"/>
    <property type="match status" value="1"/>
</dbReference>
<evidence type="ECO:0000256" key="16">
    <source>
        <dbReference type="ARBA" id="ARBA00053244"/>
    </source>
</evidence>
<evidence type="ECO:0000256" key="11">
    <source>
        <dbReference type="ARBA" id="ARBA00023015"/>
    </source>
</evidence>
<keyword evidence="13" id="KW-0804">Transcription</keyword>
<keyword evidence="14" id="KW-0539">Nucleus</keyword>
<dbReference type="InterPro" id="IPR036236">
    <property type="entry name" value="Znf_C2H2_sf"/>
</dbReference>
<evidence type="ECO:0000256" key="7">
    <source>
        <dbReference type="ARBA" id="ARBA00022737"/>
    </source>
</evidence>
<dbReference type="PROSITE" id="PS50157">
    <property type="entry name" value="ZINC_FINGER_C2H2_2"/>
    <property type="match status" value="9"/>
</dbReference>
<dbReference type="GO" id="GO:0007399">
    <property type="term" value="P:nervous system development"/>
    <property type="evidence" value="ECO:0007669"/>
    <property type="project" value="UniProtKB-ARBA"/>
</dbReference>
<evidence type="ECO:0000313" key="24">
    <source>
        <dbReference type="EMBL" id="TRY85903.1"/>
    </source>
</evidence>
<dbReference type="Pfam" id="PF12874">
    <property type="entry name" value="zf-met"/>
    <property type="match status" value="1"/>
</dbReference>
<dbReference type="GO" id="GO:0045944">
    <property type="term" value="P:positive regulation of transcription by RNA polymerase II"/>
    <property type="evidence" value="ECO:0007669"/>
    <property type="project" value="UniProtKB-ARBA"/>
</dbReference>
<evidence type="ECO:0000256" key="18">
    <source>
        <dbReference type="ARBA" id="ARBA00062861"/>
    </source>
</evidence>
<feature type="compositionally biased region" description="Polar residues" evidence="22">
    <location>
        <begin position="563"/>
        <end position="573"/>
    </location>
</feature>
<dbReference type="Proteomes" id="UP000316079">
    <property type="component" value="Unassembled WGS sequence"/>
</dbReference>
<dbReference type="AlphaFoldDB" id="A0A553Q7J4"/>
<feature type="region of interest" description="Disordered" evidence="22">
    <location>
        <begin position="795"/>
        <end position="819"/>
    </location>
</feature>
<dbReference type="OrthoDB" id="8749569at2759"/>
<keyword evidence="3" id="KW-0678">Repressor</keyword>
<dbReference type="InterPro" id="IPR013087">
    <property type="entry name" value="Znf_C2H2_type"/>
</dbReference>
<comment type="similarity">
    <text evidence="15">Belongs to the sal C2H2-type zinc-finger protein family.</text>
</comment>
<evidence type="ECO:0000256" key="10">
    <source>
        <dbReference type="ARBA" id="ARBA00022843"/>
    </source>
</evidence>
<dbReference type="GO" id="GO:0035295">
    <property type="term" value="P:tube development"/>
    <property type="evidence" value="ECO:0007669"/>
    <property type="project" value="UniProtKB-ARBA"/>
</dbReference>
<dbReference type="GO" id="GO:0003337">
    <property type="term" value="P:mesenchymal to epithelial transition involved in metanephros morphogenesis"/>
    <property type="evidence" value="ECO:0007669"/>
    <property type="project" value="UniProtKB-ARBA"/>
</dbReference>
<dbReference type="GO" id="GO:0000981">
    <property type="term" value="F:DNA-binding transcription factor activity, RNA polymerase II-specific"/>
    <property type="evidence" value="ECO:0007669"/>
    <property type="project" value="TreeGrafter"/>
</dbReference>
<dbReference type="GO" id="GO:0007507">
    <property type="term" value="P:heart development"/>
    <property type="evidence" value="ECO:0007669"/>
    <property type="project" value="UniProtKB-ARBA"/>
</dbReference>
<keyword evidence="7" id="KW-0677">Repeat</keyword>
<dbReference type="FunFam" id="3.30.160.60:FF:000708">
    <property type="entry name" value="Sal-like protein 1"/>
    <property type="match status" value="1"/>
</dbReference>
<feature type="domain" description="C2H2-type" evidence="23">
    <location>
        <begin position="635"/>
        <end position="662"/>
    </location>
</feature>
<dbReference type="CDD" id="cd20908">
    <property type="entry name" value="SUF4-like"/>
    <property type="match status" value="1"/>
</dbReference>
<evidence type="ECO:0000256" key="15">
    <source>
        <dbReference type="ARBA" id="ARBA00038474"/>
    </source>
</evidence>
<feature type="compositionally biased region" description="Low complexity" evidence="22">
    <location>
        <begin position="732"/>
        <end position="746"/>
    </location>
</feature>
<dbReference type="InterPro" id="IPR051565">
    <property type="entry name" value="Sal_C2H2-zinc-finger"/>
</dbReference>
<dbReference type="SMART" id="SM00355">
    <property type="entry name" value="ZnF_C2H2"/>
    <property type="match status" value="10"/>
</dbReference>
<dbReference type="GO" id="GO:0000122">
    <property type="term" value="P:negative regulation of transcription by RNA polymerase II"/>
    <property type="evidence" value="ECO:0007669"/>
    <property type="project" value="UniProtKB-ARBA"/>
</dbReference>
<dbReference type="FunFam" id="3.30.160.60:FF:000291">
    <property type="entry name" value="Spalt-like transcription factor 4"/>
    <property type="match status" value="1"/>
</dbReference>
<evidence type="ECO:0000256" key="13">
    <source>
        <dbReference type="ARBA" id="ARBA00023163"/>
    </source>
</evidence>
<dbReference type="FunFam" id="3.30.160.60:FF:000025">
    <property type="entry name" value="Spalt-like transcription factor 1"/>
    <property type="match status" value="1"/>
</dbReference>
<keyword evidence="8 21" id="KW-0863">Zinc-finger</keyword>